<evidence type="ECO:0008006" key="4">
    <source>
        <dbReference type="Google" id="ProtNLM"/>
    </source>
</evidence>
<accession>A0A235BXX2</accession>
<dbReference type="AlphaFoldDB" id="A0A235BXX2"/>
<dbReference type="Proteomes" id="UP000215559">
    <property type="component" value="Unassembled WGS sequence"/>
</dbReference>
<evidence type="ECO:0000313" key="3">
    <source>
        <dbReference type="Proteomes" id="UP000215559"/>
    </source>
</evidence>
<gene>
    <name evidence="2" type="ORF">CH330_01170</name>
</gene>
<evidence type="ECO:0000313" key="2">
    <source>
        <dbReference type="EMBL" id="OYD16999.1"/>
    </source>
</evidence>
<reference evidence="2 3" key="1">
    <citation type="submission" date="2017-07" db="EMBL/GenBank/DDBJ databases">
        <title>Recovery of genomes from metagenomes via a dereplication, aggregation, and scoring strategy.</title>
        <authorList>
            <person name="Sieber C.M."/>
            <person name="Probst A.J."/>
            <person name="Sharrar A."/>
            <person name="Thomas B.C."/>
            <person name="Hess M."/>
            <person name="Tringe S.G."/>
            <person name="Banfield J.F."/>
        </authorList>
    </citation>
    <scope>NUCLEOTIDE SEQUENCE [LARGE SCALE GENOMIC DNA]</scope>
    <source>
        <strain evidence="2">JGI_Cruoil_03_51_56</strain>
    </source>
</reference>
<dbReference type="EMBL" id="NOZP01000029">
    <property type="protein sequence ID" value="OYD16999.1"/>
    <property type="molecule type" value="Genomic_DNA"/>
</dbReference>
<sequence length="686" mass="76649">MIKGILDIGKQLVSSGDTKMFLENLAKPLNRKTDKQGRVQPQYVAVLNFVTKDTPTIEVQLDAVAKEITSRRFLWRGNAYGSSDQDSVTTNTVKYLLSDTLPTLAKRLPENGGGLKTRVQKVVDVFYVEREEGPKKRKNMRVLNTELEFLREAREAVKNNKSKDSRRGKGSRDKTKVTPLDDAVEVMKKYIAQQAGSSSQPASLKDIALYTVSIDGHLVCQDPIYHEYLENSIVKEQFKSAIEGTCHICGKRATLTWNTKTFQSSTLLKLQVVDKLGFASDLAPKLGFAKNYALCENCYRALLAGNAFIRRKLKSHLAGETVFIVPSVHVASAIPVGRLEKWGDYLREKFGAVTSFNGLQAFRLKAMEYADYEKPTGGYTLNFVIGAPQSSAFKAKCVLQDVPPSYLDEIVAKAIEVGELGNCLLGESSAWHLFLGTIYHLIPSPKAKRGGRPVVMNGPVLALLSSIIGKRSVTYEQLIPRFAELGRVYRYQRFDPVTIIRKPKKPEYVELEFCQAMLQCNLLVEYLRRLGILKGGNGMDGHLEKLQLEPKLGDFVREMKYDEPKAALFLLGTLVGEVGIAQYNKGAKNKPILNKVNFQAMAIPKLRRLANDVFERMRQLKLLSSGNETAYGVAKMLLDKHAESWPLTMQENVFYVLSGYAYVTHKVITADKKKKQVAGSGDEPNK</sequence>
<evidence type="ECO:0000256" key="1">
    <source>
        <dbReference type="SAM" id="MobiDB-lite"/>
    </source>
</evidence>
<dbReference type="NCBIfam" id="TIGR02591">
    <property type="entry name" value="cas_Csh1"/>
    <property type="match status" value="1"/>
</dbReference>
<dbReference type="InterPro" id="IPR013420">
    <property type="entry name" value="CRISPR-assoc_prot_Cas8b/Csh1_C"/>
</dbReference>
<dbReference type="NCBIfam" id="TIGR02556">
    <property type="entry name" value="cas_TM1802"/>
    <property type="match status" value="1"/>
</dbReference>
<protein>
    <recommendedName>
        <fullName evidence="4">Type I-B CRISPR-associated protein Cas8b/Csh1</fullName>
    </recommendedName>
</protein>
<proteinExistence type="predicted"/>
<dbReference type="InterPro" id="IPR013389">
    <property type="entry name" value="CRISPR-assoc_prot_Cas8b"/>
</dbReference>
<name>A0A235BXX2_UNCW3</name>
<feature type="region of interest" description="Disordered" evidence="1">
    <location>
        <begin position="157"/>
        <end position="177"/>
    </location>
</feature>
<dbReference type="Pfam" id="PF09484">
    <property type="entry name" value="Cas_TM1802"/>
    <property type="match status" value="1"/>
</dbReference>
<feature type="compositionally biased region" description="Basic and acidic residues" evidence="1">
    <location>
        <begin position="157"/>
        <end position="176"/>
    </location>
</feature>
<organism evidence="2 3">
    <name type="scientific">candidate division WOR-3 bacterium JGI_Cruoil_03_51_56</name>
    <dbReference type="NCBI Taxonomy" id="1973747"/>
    <lineage>
        <taxon>Bacteria</taxon>
        <taxon>Bacteria division WOR-3</taxon>
    </lineage>
</organism>
<comment type="caution">
    <text evidence="2">The sequence shown here is derived from an EMBL/GenBank/DDBJ whole genome shotgun (WGS) entry which is preliminary data.</text>
</comment>